<dbReference type="GO" id="GO:0005524">
    <property type="term" value="F:ATP binding"/>
    <property type="evidence" value="ECO:0007669"/>
    <property type="project" value="UniProtKB-KW"/>
</dbReference>
<name>A0AAV5KV48_9ROSI</name>
<dbReference type="PANTHER" id="PTHR19375">
    <property type="entry name" value="HEAT SHOCK PROTEIN 70KDA"/>
    <property type="match status" value="1"/>
</dbReference>
<sequence>MAGKGEGLAIEIDLGTTYSCVRVWQHDRVEIIANNQGNRTTQSYVAFTETEPLIGDAAKNQLALNPTNTVFDFDNRMVNHLLRSSRETVRALRRLRTACKRAKRTLSSTAQTTIETDSLCEGINFYSTITSARWTRVASTMLFLLVVLPKFQRCRRSLCKSINPDEAVACSAAAQAVIVSGEVHEGERARTKDNNLLGKFELTGIPLAPRGVPQINFCFDIHANGILNASAEDKTTGQKSKITITNDNGRLSKEEIEKMVQVAEKYKALTRNTRRRLKPRMLWRIMHTTRGAQ</sequence>
<keyword evidence="2" id="KW-0547">Nucleotide-binding</keyword>
<dbReference type="Proteomes" id="UP001054252">
    <property type="component" value="Unassembled WGS sequence"/>
</dbReference>
<dbReference type="Gene3D" id="3.30.420.40">
    <property type="match status" value="1"/>
</dbReference>
<dbReference type="SUPFAM" id="SSF53067">
    <property type="entry name" value="Actin-like ATPase domain"/>
    <property type="match status" value="2"/>
</dbReference>
<dbReference type="Pfam" id="PF00012">
    <property type="entry name" value="HSP70"/>
    <property type="match status" value="2"/>
</dbReference>
<gene>
    <name evidence="4" type="ORF">SLEP1_g37516</name>
</gene>
<keyword evidence="5" id="KW-1185">Reference proteome</keyword>
<proteinExistence type="inferred from homology"/>
<evidence type="ECO:0008006" key="6">
    <source>
        <dbReference type="Google" id="ProtNLM"/>
    </source>
</evidence>
<dbReference type="EMBL" id="BPVZ01000079">
    <property type="protein sequence ID" value="GKV28456.1"/>
    <property type="molecule type" value="Genomic_DNA"/>
</dbReference>
<comment type="similarity">
    <text evidence="1">Belongs to the heat shock protein 70 family.</text>
</comment>
<dbReference type="InterPro" id="IPR043129">
    <property type="entry name" value="ATPase_NBD"/>
</dbReference>
<dbReference type="InterPro" id="IPR018181">
    <property type="entry name" value="Heat_shock_70_CS"/>
</dbReference>
<dbReference type="SUPFAM" id="SSF100920">
    <property type="entry name" value="Heat shock protein 70kD (HSP70), peptide-binding domain"/>
    <property type="match status" value="1"/>
</dbReference>
<evidence type="ECO:0000313" key="4">
    <source>
        <dbReference type="EMBL" id="GKV28456.1"/>
    </source>
</evidence>
<dbReference type="AlphaFoldDB" id="A0AAV5KV48"/>
<dbReference type="InterPro" id="IPR029047">
    <property type="entry name" value="HSP70_peptide-bd_sf"/>
</dbReference>
<evidence type="ECO:0000256" key="1">
    <source>
        <dbReference type="ARBA" id="ARBA00007381"/>
    </source>
</evidence>
<organism evidence="4 5">
    <name type="scientific">Rubroshorea leprosula</name>
    <dbReference type="NCBI Taxonomy" id="152421"/>
    <lineage>
        <taxon>Eukaryota</taxon>
        <taxon>Viridiplantae</taxon>
        <taxon>Streptophyta</taxon>
        <taxon>Embryophyta</taxon>
        <taxon>Tracheophyta</taxon>
        <taxon>Spermatophyta</taxon>
        <taxon>Magnoliopsida</taxon>
        <taxon>eudicotyledons</taxon>
        <taxon>Gunneridae</taxon>
        <taxon>Pentapetalae</taxon>
        <taxon>rosids</taxon>
        <taxon>malvids</taxon>
        <taxon>Malvales</taxon>
        <taxon>Dipterocarpaceae</taxon>
        <taxon>Rubroshorea</taxon>
    </lineage>
</organism>
<dbReference type="Gene3D" id="3.90.640.10">
    <property type="entry name" value="Actin, Chain A, domain 4"/>
    <property type="match status" value="1"/>
</dbReference>
<accession>A0AAV5KV48</accession>
<evidence type="ECO:0000256" key="2">
    <source>
        <dbReference type="ARBA" id="ARBA00022741"/>
    </source>
</evidence>
<evidence type="ECO:0000256" key="3">
    <source>
        <dbReference type="ARBA" id="ARBA00022840"/>
    </source>
</evidence>
<protein>
    <recommendedName>
        <fullName evidence="6">Heat shock protein 70</fullName>
    </recommendedName>
</protein>
<dbReference type="GO" id="GO:0140662">
    <property type="term" value="F:ATP-dependent protein folding chaperone"/>
    <property type="evidence" value="ECO:0007669"/>
    <property type="project" value="InterPro"/>
</dbReference>
<reference evidence="4 5" key="1">
    <citation type="journal article" date="2021" name="Commun. Biol.">
        <title>The genome of Shorea leprosula (Dipterocarpaceae) highlights the ecological relevance of drought in aseasonal tropical rainforests.</title>
        <authorList>
            <person name="Ng K.K.S."/>
            <person name="Kobayashi M.J."/>
            <person name="Fawcett J.A."/>
            <person name="Hatakeyama M."/>
            <person name="Paape T."/>
            <person name="Ng C.H."/>
            <person name="Ang C.C."/>
            <person name="Tnah L.H."/>
            <person name="Lee C.T."/>
            <person name="Nishiyama T."/>
            <person name="Sese J."/>
            <person name="O'Brien M.J."/>
            <person name="Copetti D."/>
            <person name="Mohd Noor M.I."/>
            <person name="Ong R.C."/>
            <person name="Putra M."/>
            <person name="Sireger I.Z."/>
            <person name="Indrioko S."/>
            <person name="Kosugi Y."/>
            <person name="Izuno A."/>
            <person name="Isagi Y."/>
            <person name="Lee S.L."/>
            <person name="Shimizu K.K."/>
        </authorList>
    </citation>
    <scope>NUCLEOTIDE SEQUENCE [LARGE SCALE GENOMIC DNA]</scope>
    <source>
        <strain evidence="4">214</strain>
    </source>
</reference>
<keyword evidence="3" id="KW-0067">ATP-binding</keyword>
<comment type="caution">
    <text evidence="4">The sequence shown here is derived from an EMBL/GenBank/DDBJ whole genome shotgun (WGS) entry which is preliminary data.</text>
</comment>
<dbReference type="Gene3D" id="2.60.34.10">
    <property type="entry name" value="Substrate Binding Domain Of DNAk, Chain A, domain 1"/>
    <property type="match status" value="1"/>
</dbReference>
<dbReference type="InterPro" id="IPR013126">
    <property type="entry name" value="Hsp_70_fam"/>
</dbReference>
<evidence type="ECO:0000313" key="5">
    <source>
        <dbReference type="Proteomes" id="UP001054252"/>
    </source>
</evidence>
<dbReference type="FunFam" id="3.30.420.40:FF:000028">
    <property type="entry name" value="heat shock 70 kDa protein-like"/>
    <property type="match status" value="1"/>
</dbReference>
<dbReference type="PRINTS" id="PR00301">
    <property type="entry name" value="HEATSHOCK70"/>
</dbReference>
<dbReference type="PROSITE" id="PS00297">
    <property type="entry name" value="HSP70_1"/>
    <property type="match status" value="1"/>
</dbReference>